<evidence type="ECO:0000313" key="1">
    <source>
        <dbReference type="EMBL" id="MBF1447723.1"/>
    </source>
</evidence>
<dbReference type="AlphaFoldDB" id="A0A9D6A8E9"/>
<dbReference type="RefSeq" id="WP_278491082.1">
    <property type="nucleotide sequence ID" value="NZ_JABZTM010000135.1"/>
</dbReference>
<gene>
    <name evidence="1" type="ORF">HXN55_10140</name>
</gene>
<dbReference type="Proteomes" id="UP000787419">
    <property type="component" value="Unassembled WGS sequence"/>
</dbReference>
<reference evidence="1" key="1">
    <citation type="submission" date="2020-04" db="EMBL/GenBank/DDBJ databases">
        <title>Deep metagenomics examines the oral microbiome during advanced dental caries in children, revealing novel taxa and co-occurrences with host molecules.</title>
        <authorList>
            <person name="Baker J.L."/>
            <person name="Morton J.T."/>
            <person name="Dinis M."/>
            <person name="Alvarez R."/>
            <person name="Tran N.C."/>
            <person name="Knight R."/>
            <person name="Edlund A."/>
        </authorList>
    </citation>
    <scope>NUCLEOTIDE SEQUENCE</scope>
    <source>
        <strain evidence="1">JCVI_32_bin.50</strain>
    </source>
</reference>
<organism evidence="1 2">
    <name type="scientific">Prevotella nigrescens</name>
    <dbReference type="NCBI Taxonomy" id="28133"/>
    <lineage>
        <taxon>Bacteria</taxon>
        <taxon>Pseudomonadati</taxon>
        <taxon>Bacteroidota</taxon>
        <taxon>Bacteroidia</taxon>
        <taxon>Bacteroidales</taxon>
        <taxon>Prevotellaceae</taxon>
        <taxon>Prevotella</taxon>
    </lineage>
</organism>
<protein>
    <recommendedName>
        <fullName evidence="3">DUF4365 domain-containing protein</fullName>
    </recommendedName>
</protein>
<proteinExistence type="predicted"/>
<comment type="caution">
    <text evidence="1">The sequence shown here is derived from an EMBL/GenBank/DDBJ whole genome shotgun (WGS) entry which is preliminary data.</text>
</comment>
<evidence type="ECO:0008006" key="3">
    <source>
        <dbReference type="Google" id="ProtNLM"/>
    </source>
</evidence>
<sequence>MAGNSIWTEGEAVDFIKTEIRKSKRMFPYIDDNDKTPSWDGNIFLYSNSSGEKSNLLGKIPVQVKGHNIKSFPKGNMKYRAEMADLRNFYNDKGVLYFVVCLRELEEGGFEKKGYYACLPIAKLKDLLEKGKGQITTTIELSPIPNKIKELENSLFNFYDDLGKQVGVRYAKELPSIQDLTDECLEQQFEFTVMIENNENPWNQITSSYRYLYVKTANGILPLKEGPCKLAFMTDREACIRIGERVYYKMTKIKHRSGKASVIIGDSIEIFLDEEGCIGRIQINMTQSFKHRLIDLEFLLEAYRAKHFLFNNTRIDFVLNDDVIKEKEKREHLDVLRKIKNLFDTLHITKDLQLNKLQTKDWDLLELLHRCLLYRKPYITKKKMNILCQAKIQDIRILLLATEIQTENGKYYYILKDFFEETVAFACETNNGISYPASVFVAMTIELYCTCSNINWEQQIPSFKKMIKDNPETFKLANMGVLHMIAAYDKTRSRELLRRAEELQDWLMKAKNCDLPHDLMMINKCQIIKRSRKFTEKEQFEIRDIINKTKDESFKFACYLLLGEKTAAKYHYVKVDKQTKVDMKNWPIMRFTKDLEI</sequence>
<dbReference type="EMBL" id="JABZTM010000135">
    <property type="protein sequence ID" value="MBF1447723.1"/>
    <property type="molecule type" value="Genomic_DNA"/>
</dbReference>
<evidence type="ECO:0000313" key="2">
    <source>
        <dbReference type="Proteomes" id="UP000787419"/>
    </source>
</evidence>
<accession>A0A9D6A8E9</accession>
<name>A0A9D6A8E9_9BACT</name>